<gene>
    <name evidence="3" type="primary">hmuT</name>
    <name evidence="3" type="ORF">BGL_1c02000</name>
</gene>
<accession>A0A0B6RHB6</accession>
<organism evidence="3 4">
    <name type="scientific">Burkholderia plantarii</name>
    <dbReference type="NCBI Taxonomy" id="41899"/>
    <lineage>
        <taxon>Bacteria</taxon>
        <taxon>Pseudomonadati</taxon>
        <taxon>Pseudomonadota</taxon>
        <taxon>Betaproteobacteria</taxon>
        <taxon>Burkholderiales</taxon>
        <taxon>Burkholderiaceae</taxon>
        <taxon>Burkholderia</taxon>
    </lineage>
</organism>
<proteinExistence type="predicted"/>
<dbReference type="PANTHER" id="PTHR30535:SF4">
    <property type="entry name" value="HEMIN-BINDING PERIPLASMIC PROTEIN HMUT"/>
    <property type="match status" value="1"/>
</dbReference>
<evidence type="ECO:0000313" key="4">
    <source>
        <dbReference type="Proteomes" id="UP000031838"/>
    </source>
</evidence>
<dbReference type="Proteomes" id="UP000031838">
    <property type="component" value="Chromosome 1"/>
</dbReference>
<dbReference type="InterPro" id="IPR002491">
    <property type="entry name" value="ABC_transptr_periplasmic_BD"/>
</dbReference>
<dbReference type="KEGG" id="bgp:BGL_1c02000"/>
<keyword evidence="4" id="KW-1185">Reference proteome</keyword>
<dbReference type="InterPro" id="IPR054828">
    <property type="entry name" value="Vit_B12_bind_prot"/>
</dbReference>
<evidence type="ECO:0000313" key="3">
    <source>
        <dbReference type="EMBL" id="AJK44752.1"/>
    </source>
</evidence>
<keyword evidence="1" id="KW-0732">Signal</keyword>
<protein>
    <submittedName>
        <fullName evidence="3">Hemin ABC transporter, periplasmic hemin-binding protein HmuT</fullName>
    </submittedName>
</protein>
<name>A0A0B6RHB6_BURPL</name>
<reference evidence="3 4" key="2">
    <citation type="journal article" date="2016" name="Appl. Microbiol. Biotechnol.">
        <title>Mutations improving production and secretion of extracellular lipase by Burkholderia glumae PG1.</title>
        <authorList>
            <person name="Knapp A."/>
            <person name="Voget S."/>
            <person name="Gao R."/>
            <person name="Zaburannyi N."/>
            <person name="Krysciak D."/>
            <person name="Breuer M."/>
            <person name="Hauer B."/>
            <person name="Streit W.R."/>
            <person name="Muller R."/>
            <person name="Daniel R."/>
            <person name="Jaeger K.E."/>
        </authorList>
    </citation>
    <scope>NUCLEOTIDE SEQUENCE [LARGE SCALE GENOMIC DNA]</scope>
    <source>
        <strain evidence="3 4">PG1</strain>
    </source>
</reference>
<sequence>MSRDPSDVGRRRWLRESTALVLGVTVAAWGLRAAAASINPGSASASAGAAAGASAGAPAAVPPGRIVVIGGALGEIVYALGCEGRLVGTDTTCTFPPAVRALPKIGYQRTVSAESLLALRPDLVLASAEAGPPTALDQVRQAGVRVELFAERHDPSSTRDKITGMAAALGAQAAGRALAAKFDHDWARAMATAAPPPLRVLFVMDPVGRQPMVAGRHTGADAMLHYAGVTNVIGDADGYKVLTSEALVAAQPDVVLTTDDTLQAVGGPARLLATAGFSLTPAGRASRVVSLDSLFLLGFGPRMPEAVIALRRRLAAA</sequence>
<evidence type="ECO:0000256" key="1">
    <source>
        <dbReference type="ARBA" id="ARBA00022729"/>
    </source>
</evidence>
<feature type="domain" description="Fe/B12 periplasmic-binding" evidence="2">
    <location>
        <begin position="65"/>
        <end position="317"/>
    </location>
</feature>
<dbReference type="HOGENOM" id="CLU_038034_6_0_4"/>
<dbReference type="NCBIfam" id="NF038402">
    <property type="entry name" value="TroA_like"/>
    <property type="match status" value="1"/>
</dbReference>
<dbReference type="EMBL" id="CP002580">
    <property type="protein sequence ID" value="AJK44752.1"/>
    <property type="molecule type" value="Genomic_DNA"/>
</dbReference>
<reference evidence="4" key="1">
    <citation type="submission" date="2011-03" db="EMBL/GenBank/DDBJ databases">
        <authorList>
            <person name="Voget S."/>
            <person name="Streit W.R."/>
            <person name="Jaeger K.E."/>
            <person name="Daniel R."/>
        </authorList>
    </citation>
    <scope>NUCLEOTIDE SEQUENCE [LARGE SCALE GENOMIC DNA]</scope>
    <source>
        <strain evidence="4">PG1</strain>
    </source>
</reference>
<dbReference type="Gene3D" id="3.40.50.1980">
    <property type="entry name" value="Nitrogenase molybdenum iron protein domain"/>
    <property type="match status" value="2"/>
</dbReference>
<dbReference type="InterPro" id="IPR006311">
    <property type="entry name" value="TAT_signal"/>
</dbReference>
<evidence type="ECO:0000259" key="2">
    <source>
        <dbReference type="PROSITE" id="PS50983"/>
    </source>
</evidence>
<dbReference type="AlphaFoldDB" id="A0A0B6RHB6"/>
<dbReference type="Pfam" id="PF01497">
    <property type="entry name" value="Peripla_BP_2"/>
    <property type="match status" value="1"/>
</dbReference>
<dbReference type="PROSITE" id="PS51318">
    <property type="entry name" value="TAT"/>
    <property type="match status" value="1"/>
</dbReference>
<dbReference type="PROSITE" id="PS50983">
    <property type="entry name" value="FE_B12_PBP"/>
    <property type="match status" value="1"/>
</dbReference>
<dbReference type="InterPro" id="IPR050902">
    <property type="entry name" value="ABC_Transporter_SBP"/>
</dbReference>
<dbReference type="PANTHER" id="PTHR30535">
    <property type="entry name" value="VITAMIN B12-BINDING PROTEIN"/>
    <property type="match status" value="1"/>
</dbReference>
<dbReference type="SUPFAM" id="SSF53807">
    <property type="entry name" value="Helical backbone' metal receptor"/>
    <property type="match status" value="1"/>
</dbReference>
<dbReference type="RefSeq" id="WP_042623598.1">
    <property type="nucleotide sequence ID" value="NZ_CP002580.1"/>
</dbReference>